<protein>
    <submittedName>
        <fullName evidence="1">ABC transporter substrate-binding protein</fullName>
    </submittedName>
</protein>
<accession>A0ABT5F865</accession>
<reference evidence="1 2" key="1">
    <citation type="submission" date="2023-01" db="EMBL/GenBank/DDBJ databases">
        <title>Psychrosphaera sp. nov., isolated from marine algae.</title>
        <authorList>
            <person name="Bayburt H."/>
            <person name="Choi B.J."/>
            <person name="Kim J.M."/>
            <person name="Choi D.G."/>
            <person name="Jeon C.O."/>
        </authorList>
    </citation>
    <scope>NUCLEOTIDE SEQUENCE [LARGE SCALE GENOMIC DNA]</scope>
    <source>
        <strain evidence="1 2">G1-22</strain>
    </source>
</reference>
<dbReference type="Pfam" id="PF13379">
    <property type="entry name" value="NMT1_2"/>
    <property type="match status" value="1"/>
</dbReference>
<dbReference type="Proteomes" id="UP001528411">
    <property type="component" value="Unassembled WGS sequence"/>
</dbReference>
<dbReference type="RefSeq" id="WP_272179533.1">
    <property type="nucleotide sequence ID" value="NZ_JAQOMS010000002.1"/>
</dbReference>
<keyword evidence="2" id="KW-1185">Reference proteome</keyword>
<comment type="caution">
    <text evidence="1">The sequence shown here is derived from an EMBL/GenBank/DDBJ whole genome shotgun (WGS) entry which is preliminary data.</text>
</comment>
<evidence type="ECO:0000313" key="2">
    <source>
        <dbReference type="Proteomes" id="UP001528411"/>
    </source>
</evidence>
<evidence type="ECO:0000313" key="1">
    <source>
        <dbReference type="EMBL" id="MDC2887733.1"/>
    </source>
</evidence>
<sequence length="369" mass="41449">MQLRIGLIVGFIHFCFVFSTQLHAERVKVNAIYVPLADHYAAIVAFEKYAEQMKYADFSIQQMKNWDLLKTKFLEGNTEIAFAMAPLALNMFTESPIFKWIGLMHRDGNGLAINNVLANQLELPDDHNERKPSHDLAQIVKSEINANQRVLIGVPHLQSSHAVILFHYLKNNNLLLSFKPNFNDQVLAIAVNPAESLNFLRGNNNLNRPVAIEQSLPWIDVAESQNVGKVAWYSKDVLNTQNGHVECIALATNIALETKSKAIKEVFSMIKKAGKYIEEARNGDPEKLNEIIKMVQKHIPAHTTEAIRLSLDPTLRVINYEHLDIDKPGLKLMMNLGLESGTITSPVNINNFAAKEFDTLSVAGNDEDN</sequence>
<dbReference type="Gene3D" id="3.40.190.10">
    <property type="entry name" value="Periplasmic binding protein-like II"/>
    <property type="match status" value="2"/>
</dbReference>
<organism evidence="1 2">
    <name type="scientific">Psychrosphaera algicola</name>
    <dbReference type="NCBI Taxonomy" id="3023714"/>
    <lineage>
        <taxon>Bacteria</taxon>
        <taxon>Pseudomonadati</taxon>
        <taxon>Pseudomonadota</taxon>
        <taxon>Gammaproteobacteria</taxon>
        <taxon>Alteromonadales</taxon>
        <taxon>Pseudoalteromonadaceae</taxon>
        <taxon>Psychrosphaera</taxon>
    </lineage>
</organism>
<dbReference type="EMBL" id="JAQOMS010000002">
    <property type="protein sequence ID" value="MDC2887733.1"/>
    <property type="molecule type" value="Genomic_DNA"/>
</dbReference>
<gene>
    <name evidence="1" type="ORF">PN838_01255</name>
</gene>
<name>A0ABT5F865_9GAMM</name>
<proteinExistence type="predicted"/>